<evidence type="ECO:0000259" key="1">
    <source>
        <dbReference type="Pfam" id="PF21926"/>
    </source>
</evidence>
<proteinExistence type="predicted"/>
<keyword evidence="3" id="KW-1185">Reference proteome</keyword>
<name>A0A2D2DUP0_9BURK</name>
<evidence type="ECO:0000313" key="3">
    <source>
        <dbReference type="Proteomes" id="UP000229897"/>
    </source>
</evidence>
<dbReference type="OrthoDB" id="9783696at2"/>
<feature type="domain" description="N-acyl amino acid synthase FeeM catalytic core" evidence="1">
    <location>
        <begin position="1"/>
        <end position="141"/>
    </location>
</feature>
<dbReference type="Proteomes" id="UP000229897">
    <property type="component" value="Chromosome"/>
</dbReference>
<gene>
    <name evidence="2" type="ORF">CR152_02735</name>
</gene>
<accession>A0A2D2DUP0</accession>
<reference evidence="2" key="1">
    <citation type="submission" date="2017-10" db="EMBL/GenBank/DDBJ databases">
        <title>Massilia psychrophilum sp. nov., a novel purple-pigmented bacterium isolated from Tianshan glacier, Xinjiang Municipality, China.</title>
        <authorList>
            <person name="Wang H."/>
        </authorList>
    </citation>
    <scope>NUCLEOTIDE SEQUENCE [LARGE SCALE GENOMIC DNA]</scope>
    <source>
        <strain evidence="2">B2</strain>
    </source>
</reference>
<dbReference type="EMBL" id="CP024608">
    <property type="protein sequence ID" value="ATQ78691.1"/>
    <property type="molecule type" value="Genomic_DNA"/>
</dbReference>
<evidence type="ECO:0000313" key="2">
    <source>
        <dbReference type="EMBL" id="ATQ78691.1"/>
    </source>
</evidence>
<dbReference type="InterPro" id="IPR016181">
    <property type="entry name" value="Acyl_CoA_acyltransferase"/>
</dbReference>
<dbReference type="SUPFAM" id="SSF55729">
    <property type="entry name" value="Acyl-CoA N-acyltransferases (Nat)"/>
    <property type="match status" value="1"/>
</dbReference>
<dbReference type="Gene3D" id="3.40.630.30">
    <property type="match status" value="1"/>
</dbReference>
<keyword evidence="2" id="KW-0808">Transferase</keyword>
<dbReference type="KEGG" id="mass:CR152_02735"/>
<organism evidence="2 3">
    <name type="scientific">Massilia violaceinigra</name>
    <dbReference type="NCBI Taxonomy" id="2045208"/>
    <lineage>
        <taxon>Bacteria</taxon>
        <taxon>Pseudomonadati</taxon>
        <taxon>Pseudomonadota</taxon>
        <taxon>Betaproteobacteria</taxon>
        <taxon>Burkholderiales</taxon>
        <taxon>Oxalobacteraceae</taxon>
        <taxon>Telluria group</taxon>
        <taxon>Massilia</taxon>
    </lineage>
</organism>
<protein>
    <submittedName>
        <fullName evidence="2">N-acetyltransferase</fullName>
    </submittedName>
</protein>
<sequence length="187" mass="21161">MYAWRGYAGTHRLEDNPNQITLSAFDQGEVIGTVTLGVDSPVGILADEVFKDHIDAFRARGAKVCEISKLAFDPTVRSKFALGSLFHILYIYAHHIYQCTDAFIEINPRHRRYYEHMLGFRTQSGVRINPRVDAPAHLLWLSLDFMGAEIERLGGVHDDAGTERSLYPYFFSKREEAGIADRLLSIG</sequence>
<dbReference type="AlphaFoldDB" id="A0A2D2DUP0"/>
<dbReference type="Pfam" id="PF21926">
    <property type="entry name" value="FeeM"/>
    <property type="match status" value="1"/>
</dbReference>
<dbReference type="GO" id="GO:0016740">
    <property type="term" value="F:transferase activity"/>
    <property type="evidence" value="ECO:0007669"/>
    <property type="project" value="UniProtKB-KW"/>
</dbReference>
<dbReference type="InterPro" id="IPR054597">
    <property type="entry name" value="FeeM_cat"/>
</dbReference>